<evidence type="ECO:0000313" key="3">
    <source>
        <dbReference type="Proteomes" id="UP001341840"/>
    </source>
</evidence>
<gene>
    <name evidence="2" type="ORF">PIB30_099736</name>
</gene>
<evidence type="ECO:0000313" key="2">
    <source>
        <dbReference type="EMBL" id="MED6214100.1"/>
    </source>
</evidence>
<accession>A0ABU6YXN6</accession>
<reference evidence="2 3" key="1">
    <citation type="journal article" date="2023" name="Plants (Basel)">
        <title>Bridging the Gap: Combining Genomics and Transcriptomics Approaches to Understand Stylosanthes scabra, an Orphan Legume from the Brazilian Caatinga.</title>
        <authorList>
            <person name="Ferreira-Neto J.R.C."/>
            <person name="da Silva M.D."/>
            <person name="Binneck E."/>
            <person name="de Melo N.F."/>
            <person name="da Silva R.H."/>
            <person name="de Melo A.L.T.M."/>
            <person name="Pandolfi V."/>
            <person name="Bustamante F.O."/>
            <person name="Brasileiro-Vidal A.C."/>
            <person name="Benko-Iseppon A.M."/>
        </authorList>
    </citation>
    <scope>NUCLEOTIDE SEQUENCE [LARGE SCALE GENOMIC DNA]</scope>
    <source>
        <tissue evidence="2">Leaves</tissue>
    </source>
</reference>
<protein>
    <submittedName>
        <fullName evidence="2">Uncharacterized protein</fullName>
    </submittedName>
</protein>
<name>A0ABU6YXN6_9FABA</name>
<dbReference type="EMBL" id="JASCZI010244360">
    <property type="protein sequence ID" value="MED6214100.1"/>
    <property type="molecule type" value="Genomic_DNA"/>
</dbReference>
<sequence>MSHKTPANKHESASRNDPPPPLSQVPLRKWFSSKEVWEDFQQFYSKMPILKPRYLTEGLISEDKYPVFWRLLDIQGLRPLLFLQEWYYPRLMAVVATTLRIYKTAKCYLREEVTLLKT</sequence>
<organism evidence="2 3">
    <name type="scientific">Stylosanthes scabra</name>
    <dbReference type="NCBI Taxonomy" id="79078"/>
    <lineage>
        <taxon>Eukaryota</taxon>
        <taxon>Viridiplantae</taxon>
        <taxon>Streptophyta</taxon>
        <taxon>Embryophyta</taxon>
        <taxon>Tracheophyta</taxon>
        <taxon>Spermatophyta</taxon>
        <taxon>Magnoliopsida</taxon>
        <taxon>eudicotyledons</taxon>
        <taxon>Gunneridae</taxon>
        <taxon>Pentapetalae</taxon>
        <taxon>rosids</taxon>
        <taxon>fabids</taxon>
        <taxon>Fabales</taxon>
        <taxon>Fabaceae</taxon>
        <taxon>Papilionoideae</taxon>
        <taxon>50 kb inversion clade</taxon>
        <taxon>dalbergioids sensu lato</taxon>
        <taxon>Dalbergieae</taxon>
        <taxon>Pterocarpus clade</taxon>
        <taxon>Stylosanthes</taxon>
    </lineage>
</organism>
<dbReference type="Proteomes" id="UP001341840">
    <property type="component" value="Unassembled WGS sequence"/>
</dbReference>
<keyword evidence="3" id="KW-1185">Reference proteome</keyword>
<proteinExistence type="predicted"/>
<comment type="caution">
    <text evidence="2">The sequence shown here is derived from an EMBL/GenBank/DDBJ whole genome shotgun (WGS) entry which is preliminary data.</text>
</comment>
<feature type="region of interest" description="Disordered" evidence="1">
    <location>
        <begin position="1"/>
        <end position="26"/>
    </location>
</feature>
<evidence type="ECO:0000256" key="1">
    <source>
        <dbReference type="SAM" id="MobiDB-lite"/>
    </source>
</evidence>